<accession>A0A9P0EL38</accession>
<sequence>MVLFARVLSSTGEYAHVELRDHYIGIRHVAKQMGLPNEGDSLHKSLIFATLDATPALVGVNTNVQESPWKEQLVLGDSPFWEKDSEGEEDEEEAEVEWETEDETITEYDDPDIVVDAYLAADSKLEDVVAHLTRIWLPELLEIWTNPLETKDQTISLMKRISKAERIFGKSVKNAWRACLSAGIILKFQDPNFFLGHRYSLGEYTVTGNFLAMLLHQSFLVRILYEFNQLLGVRDEALYGRYRDLCVRIWACVPGFSNLDPVSALGLFKFILPSFEPATDEELRHILNLNIELSGHGVTGNADIQKLRPIIIMVGKKYTGREDFRAPLNDNMA</sequence>
<reference evidence="2" key="1">
    <citation type="submission" date="2019-06" db="EMBL/GenBank/DDBJ databases">
        <authorList>
            <person name="Broberg M."/>
        </authorList>
    </citation>
    <scope>NUCLEOTIDE SEQUENCE [LARGE SCALE GENOMIC DNA]</scope>
</reference>
<proteinExistence type="predicted"/>
<gene>
    <name evidence="1" type="ORF">CSOL1703_00017398</name>
</gene>
<comment type="caution">
    <text evidence="1">The sequence shown here is derived from an EMBL/GenBank/DDBJ whole genome shotgun (WGS) entry which is preliminary data.</text>
</comment>
<organism evidence="1 2">
    <name type="scientific">Clonostachys solani</name>
    <dbReference type="NCBI Taxonomy" id="160281"/>
    <lineage>
        <taxon>Eukaryota</taxon>
        <taxon>Fungi</taxon>
        <taxon>Dikarya</taxon>
        <taxon>Ascomycota</taxon>
        <taxon>Pezizomycotina</taxon>
        <taxon>Sordariomycetes</taxon>
        <taxon>Hypocreomycetidae</taxon>
        <taxon>Hypocreales</taxon>
        <taxon>Bionectriaceae</taxon>
        <taxon>Clonostachys</taxon>
    </lineage>
</organism>
<reference evidence="1 2" key="2">
    <citation type="submission" date="2021-10" db="EMBL/GenBank/DDBJ databases">
        <authorList>
            <person name="Piombo E."/>
        </authorList>
    </citation>
    <scope>NUCLEOTIDE SEQUENCE [LARGE SCALE GENOMIC DNA]</scope>
</reference>
<dbReference type="AlphaFoldDB" id="A0A9P0EL38"/>
<evidence type="ECO:0000313" key="1">
    <source>
        <dbReference type="EMBL" id="CAH0055296.1"/>
    </source>
</evidence>
<name>A0A9P0EL38_9HYPO</name>
<keyword evidence="2" id="KW-1185">Reference proteome</keyword>
<dbReference type="Proteomes" id="UP000775872">
    <property type="component" value="Unassembled WGS sequence"/>
</dbReference>
<protein>
    <submittedName>
        <fullName evidence="1">Uncharacterized protein</fullName>
    </submittedName>
</protein>
<dbReference type="EMBL" id="CABFOC020000056">
    <property type="protein sequence ID" value="CAH0055296.1"/>
    <property type="molecule type" value="Genomic_DNA"/>
</dbReference>
<evidence type="ECO:0000313" key="2">
    <source>
        <dbReference type="Proteomes" id="UP000775872"/>
    </source>
</evidence>
<dbReference type="OrthoDB" id="5147686at2759"/>